<evidence type="ECO:0000313" key="3">
    <source>
        <dbReference type="Proteomes" id="UP000005206"/>
    </source>
</evidence>
<dbReference type="STRING" id="660122.C7ZGR7"/>
<dbReference type="OrthoDB" id="3945378at2759"/>
<organism evidence="2 3">
    <name type="scientific">Fusarium vanettenii (strain ATCC MYA-4622 / CBS 123669 / FGSC 9596 / NRRL 45880 / 77-13-4)</name>
    <name type="common">Fusarium solani subsp. pisi</name>
    <dbReference type="NCBI Taxonomy" id="660122"/>
    <lineage>
        <taxon>Eukaryota</taxon>
        <taxon>Fungi</taxon>
        <taxon>Dikarya</taxon>
        <taxon>Ascomycota</taxon>
        <taxon>Pezizomycotina</taxon>
        <taxon>Sordariomycetes</taxon>
        <taxon>Hypocreomycetidae</taxon>
        <taxon>Hypocreales</taxon>
        <taxon>Nectriaceae</taxon>
        <taxon>Fusarium</taxon>
        <taxon>Fusarium solani species complex</taxon>
        <taxon>Fusarium vanettenii</taxon>
    </lineage>
</organism>
<sequence>MSWPDESTGSAIFISERQTSCPVEGNSDLYGLGIRLGIYIQMITVQISGVTTARAHGKISDHLGEAALIFILSAGIVLARLVSRAEIQPVEVIPILTLLVAHLGVCRVPWWQGRTLILIYVAEVSLLVGLIVWFWWSGMETLPRSCANDYAFFFHKVRIWGWFRKLGKGGSIILSVGTLSGVAFYLIQLSRLIRNSARNSRSEERAPQGDHQTWAQRLRFHLLDFLIFGCAITFVEVTLAWNHISQVHSLSSPGQFMPFFISLAQLISTTTRSVKICFNVDNSPEIAAQGQDDSSLQCRHRASSSAYDLEEQTG</sequence>
<dbReference type="RefSeq" id="XP_003042674.1">
    <property type="nucleotide sequence ID" value="XM_003042628.1"/>
</dbReference>
<evidence type="ECO:0000256" key="1">
    <source>
        <dbReference type="SAM" id="Phobius"/>
    </source>
</evidence>
<feature type="transmembrane region" description="Helical" evidence="1">
    <location>
        <begin position="117"/>
        <end position="136"/>
    </location>
</feature>
<feature type="transmembrane region" description="Helical" evidence="1">
    <location>
        <begin position="172"/>
        <end position="193"/>
    </location>
</feature>
<keyword evidence="1" id="KW-0812">Transmembrane</keyword>
<feature type="transmembrane region" description="Helical" evidence="1">
    <location>
        <begin position="222"/>
        <end position="241"/>
    </location>
</feature>
<proteinExistence type="predicted"/>
<feature type="transmembrane region" description="Helical" evidence="1">
    <location>
        <begin position="63"/>
        <end position="81"/>
    </location>
</feature>
<dbReference type="eggNOG" id="ENOG502RSI4">
    <property type="taxonomic scope" value="Eukaryota"/>
</dbReference>
<feature type="transmembrane region" description="Helical" evidence="1">
    <location>
        <begin position="32"/>
        <end position="51"/>
    </location>
</feature>
<keyword evidence="3" id="KW-1185">Reference proteome</keyword>
<evidence type="ECO:0000313" key="2">
    <source>
        <dbReference type="EMBL" id="EEU36961.1"/>
    </source>
</evidence>
<dbReference type="GeneID" id="9669968"/>
<accession>C7ZGR7</accession>
<keyword evidence="1" id="KW-0472">Membrane</keyword>
<feature type="transmembrane region" description="Helical" evidence="1">
    <location>
        <begin position="87"/>
        <end position="105"/>
    </location>
</feature>
<dbReference type="EMBL" id="GG698925">
    <property type="protein sequence ID" value="EEU36961.1"/>
    <property type="molecule type" value="Genomic_DNA"/>
</dbReference>
<dbReference type="VEuPathDB" id="FungiDB:NECHADRAFT_81138"/>
<dbReference type="Proteomes" id="UP000005206">
    <property type="component" value="Chromosome 6"/>
</dbReference>
<dbReference type="KEGG" id="nhe:NECHADRAFT_81138"/>
<reference evidence="2 3" key="1">
    <citation type="journal article" date="2009" name="PLoS Genet.">
        <title>The genome of Nectria haematococca: contribution of supernumerary chromosomes to gene expansion.</title>
        <authorList>
            <person name="Coleman J.J."/>
            <person name="Rounsley S.D."/>
            <person name="Rodriguez-Carres M."/>
            <person name="Kuo A."/>
            <person name="Wasmann C.C."/>
            <person name="Grimwood J."/>
            <person name="Schmutz J."/>
            <person name="Taga M."/>
            <person name="White G.J."/>
            <person name="Zhou S."/>
            <person name="Schwartz D.C."/>
            <person name="Freitag M."/>
            <person name="Ma L.J."/>
            <person name="Danchin E.G."/>
            <person name="Henrissat B."/>
            <person name="Coutinho P.M."/>
            <person name="Nelson D.R."/>
            <person name="Straney D."/>
            <person name="Napoli C.A."/>
            <person name="Barker B.M."/>
            <person name="Gribskov M."/>
            <person name="Rep M."/>
            <person name="Kroken S."/>
            <person name="Molnar I."/>
            <person name="Rensing C."/>
            <person name="Kennell J.C."/>
            <person name="Zamora J."/>
            <person name="Farman M.L."/>
            <person name="Selker E.U."/>
            <person name="Salamov A."/>
            <person name="Shapiro H."/>
            <person name="Pangilinan J."/>
            <person name="Lindquist E."/>
            <person name="Lamers C."/>
            <person name="Grigoriev I.V."/>
            <person name="Geiser D.M."/>
            <person name="Covert S.F."/>
            <person name="Temporini E."/>
            <person name="Vanetten H.D."/>
        </authorList>
    </citation>
    <scope>NUCLEOTIDE SEQUENCE [LARGE SCALE GENOMIC DNA]</scope>
    <source>
        <strain evidence="3">ATCC MYA-4622 / CBS 123669 / FGSC 9596 / NRRL 45880 / 77-13-4</strain>
    </source>
</reference>
<protein>
    <submittedName>
        <fullName evidence="2">Uncharacterized protein</fullName>
    </submittedName>
</protein>
<dbReference type="AlphaFoldDB" id="C7ZGR7"/>
<dbReference type="HOGENOM" id="CLU_059578_0_0_1"/>
<name>C7ZGR7_FUSV7</name>
<dbReference type="OMA" id="KAFFFAK"/>
<gene>
    <name evidence="2" type="ORF">NECHADRAFT_81138</name>
</gene>
<keyword evidence="1" id="KW-1133">Transmembrane helix</keyword>
<dbReference type="InParanoid" id="C7ZGR7"/>